<proteinExistence type="predicted"/>
<reference evidence="1" key="2">
    <citation type="journal article" date="2015" name="Data Brief">
        <title>Shoot transcriptome of the giant reed, Arundo donax.</title>
        <authorList>
            <person name="Barrero R.A."/>
            <person name="Guerrero F.D."/>
            <person name="Moolhuijzen P."/>
            <person name="Goolsby J.A."/>
            <person name="Tidwell J."/>
            <person name="Bellgard S.E."/>
            <person name="Bellgard M.I."/>
        </authorList>
    </citation>
    <scope>NUCLEOTIDE SEQUENCE</scope>
    <source>
        <tissue evidence="1">Shoot tissue taken approximately 20 cm above the soil surface</tissue>
    </source>
</reference>
<name>A0A0A9BSF9_ARUDO</name>
<reference evidence="1" key="1">
    <citation type="submission" date="2014-09" db="EMBL/GenBank/DDBJ databases">
        <authorList>
            <person name="Magalhaes I.L.F."/>
            <person name="Oliveira U."/>
            <person name="Santos F.R."/>
            <person name="Vidigal T.H.D.A."/>
            <person name="Brescovit A.D."/>
            <person name="Santos A.J."/>
        </authorList>
    </citation>
    <scope>NUCLEOTIDE SEQUENCE</scope>
    <source>
        <tissue evidence="1">Shoot tissue taken approximately 20 cm above the soil surface</tissue>
    </source>
</reference>
<sequence length="17" mass="2062">MYEVPDLMRESRGCCSW</sequence>
<evidence type="ECO:0000313" key="1">
    <source>
        <dbReference type="EMBL" id="JAD65093.1"/>
    </source>
</evidence>
<dbReference type="AlphaFoldDB" id="A0A0A9BSF9"/>
<accession>A0A0A9BSF9</accession>
<organism evidence="1">
    <name type="scientific">Arundo donax</name>
    <name type="common">Giant reed</name>
    <name type="synonym">Donax arundinaceus</name>
    <dbReference type="NCBI Taxonomy" id="35708"/>
    <lineage>
        <taxon>Eukaryota</taxon>
        <taxon>Viridiplantae</taxon>
        <taxon>Streptophyta</taxon>
        <taxon>Embryophyta</taxon>
        <taxon>Tracheophyta</taxon>
        <taxon>Spermatophyta</taxon>
        <taxon>Magnoliopsida</taxon>
        <taxon>Liliopsida</taxon>
        <taxon>Poales</taxon>
        <taxon>Poaceae</taxon>
        <taxon>PACMAD clade</taxon>
        <taxon>Arundinoideae</taxon>
        <taxon>Arundineae</taxon>
        <taxon>Arundo</taxon>
    </lineage>
</organism>
<dbReference type="EMBL" id="GBRH01232802">
    <property type="protein sequence ID" value="JAD65093.1"/>
    <property type="molecule type" value="Transcribed_RNA"/>
</dbReference>
<protein>
    <submittedName>
        <fullName evidence="1">Uncharacterized protein</fullName>
    </submittedName>
</protein>